<keyword evidence="2" id="KW-0378">Hydrolase</keyword>
<sequence>MFVKEIEQELYIPNNIFSSYAMHDIVYFDIETTGFDKEEDKIILVSLGAYKTKSKFVVKQYYAEELDDEIKLLYAFSKDIEGYEKWCSYNGIAFDEPFVEKRMIKNDVSFMFPEKHIDLYRIIRPYYKQLGMERCNLKTVEKYIGINRKDRINGGESVKLYYEYLKNKDIRLRDTIMLHNYEDVLNLPKIFKLVYKIEQDSSLIPMNAITDKQLNYLTFLLTKNNINLNKDIEKISKKAASRIINNILKGNKDVEKLNKIINNSY</sequence>
<dbReference type="Gene3D" id="3.30.420.10">
    <property type="entry name" value="Ribonuclease H-like superfamily/Ribonuclease H"/>
    <property type="match status" value="1"/>
</dbReference>
<gene>
    <name evidence="2" type="ORF">CLOACE_05360</name>
</gene>
<dbReference type="InterPro" id="IPR036397">
    <property type="entry name" value="RNaseH_sf"/>
</dbReference>
<dbReference type="STRING" id="1121290.CLAOCE_05360"/>
<dbReference type="Pfam" id="PF13482">
    <property type="entry name" value="RNase_H_2"/>
    <property type="match status" value="1"/>
</dbReference>
<evidence type="ECO:0000313" key="2">
    <source>
        <dbReference type="EMBL" id="OFI06950.1"/>
    </source>
</evidence>
<name>A0A1E8F0K8_9CLOT</name>
<protein>
    <submittedName>
        <fullName evidence="2">Putative 3'-5' exonuclease</fullName>
    </submittedName>
</protein>
<dbReference type="PANTHER" id="PTHR38462:SF1">
    <property type="entry name" value="YPRB RIBONUCLEASE H-LIKE DOMAIN-CONTAINING PROTEIN"/>
    <property type="match status" value="1"/>
</dbReference>
<dbReference type="GO" id="GO:0003676">
    <property type="term" value="F:nucleic acid binding"/>
    <property type="evidence" value="ECO:0007669"/>
    <property type="project" value="InterPro"/>
</dbReference>
<dbReference type="AlphaFoldDB" id="A0A1E8F0K8"/>
<dbReference type="SUPFAM" id="SSF53098">
    <property type="entry name" value="Ribonuclease H-like"/>
    <property type="match status" value="1"/>
</dbReference>
<proteinExistence type="predicted"/>
<feature type="domain" description="YprB ribonuclease H-like" evidence="1">
    <location>
        <begin position="26"/>
        <end position="194"/>
    </location>
</feature>
<dbReference type="RefSeq" id="WP_070109502.1">
    <property type="nucleotide sequence ID" value="NZ_LZFO01000006.1"/>
</dbReference>
<dbReference type="InterPro" id="IPR012337">
    <property type="entry name" value="RNaseH-like_sf"/>
</dbReference>
<dbReference type="EMBL" id="LZFO01000006">
    <property type="protein sequence ID" value="OFI06950.1"/>
    <property type="molecule type" value="Genomic_DNA"/>
</dbReference>
<dbReference type="Proteomes" id="UP000175744">
    <property type="component" value="Unassembled WGS sequence"/>
</dbReference>
<organism evidence="2 3">
    <name type="scientific">Clostridium acetireducens DSM 10703</name>
    <dbReference type="NCBI Taxonomy" id="1121290"/>
    <lineage>
        <taxon>Bacteria</taxon>
        <taxon>Bacillati</taxon>
        <taxon>Bacillota</taxon>
        <taxon>Clostridia</taxon>
        <taxon>Eubacteriales</taxon>
        <taxon>Clostridiaceae</taxon>
        <taxon>Clostridium</taxon>
    </lineage>
</organism>
<accession>A0A1E8F0K8</accession>
<dbReference type="InterPro" id="IPR038720">
    <property type="entry name" value="YprB_RNase_H-like_dom"/>
</dbReference>
<dbReference type="GO" id="GO:0004527">
    <property type="term" value="F:exonuclease activity"/>
    <property type="evidence" value="ECO:0007669"/>
    <property type="project" value="UniProtKB-KW"/>
</dbReference>
<reference evidence="2 3" key="1">
    <citation type="submission" date="2016-06" db="EMBL/GenBank/DDBJ databases">
        <title>Genome sequence of Clostridium acetireducens DSM 10703.</title>
        <authorList>
            <person name="Poehlein A."/>
            <person name="Fluechter S."/>
            <person name="Duerre P."/>
            <person name="Daniel R."/>
        </authorList>
    </citation>
    <scope>NUCLEOTIDE SEQUENCE [LARGE SCALE GENOMIC DNA]</scope>
    <source>
        <strain evidence="2 3">DSM 10703</strain>
    </source>
</reference>
<comment type="caution">
    <text evidence="2">The sequence shown here is derived from an EMBL/GenBank/DDBJ whole genome shotgun (WGS) entry which is preliminary data.</text>
</comment>
<dbReference type="PATRIC" id="fig|1121290.3.peg.544"/>
<evidence type="ECO:0000313" key="3">
    <source>
        <dbReference type="Proteomes" id="UP000175744"/>
    </source>
</evidence>
<evidence type="ECO:0000259" key="1">
    <source>
        <dbReference type="Pfam" id="PF13482"/>
    </source>
</evidence>
<dbReference type="OrthoDB" id="9790530at2"/>
<dbReference type="PANTHER" id="PTHR38462">
    <property type="entry name" value="EXONUCLEASE-LIKE PROTEIN"/>
    <property type="match status" value="1"/>
</dbReference>
<keyword evidence="3" id="KW-1185">Reference proteome</keyword>
<keyword evidence="2" id="KW-0269">Exonuclease</keyword>
<keyword evidence="2" id="KW-0540">Nuclease</keyword>